<dbReference type="EMBL" id="GBRH01160540">
    <property type="protein sequence ID" value="JAE37356.1"/>
    <property type="molecule type" value="Transcribed_RNA"/>
</dbReference>
<reference evidence="1" key="1">
    <citation type="submission" date="2014-09" db="EMBL/GenBank/DDBJ databases">
        <authorList>
            <person name="Magalhaes I.L.F."/>
            <person name="Oliveira U."/>
            <person name="Santos F.R."/>
            <person name="Vidigal T.H.D.A."/>
            <person name="Brescovit A.D."/>
            <person name="Santos A.J."/>
        </authorList>
    </citation>
    <scope>NUCLEOTIDE SEQUENCE</scope>
    <source>
        <tissue evidence="1">Shoot tissue taken approximately 20 cm above the soil surface</tissue>
    </source>
</reference>
<evidence type="ECO:0000313" key="1">
    <source>
        <dbReference type="EMBL" id="JAE37356.1"/>
    </source>
</evidence>
<reference evidence="1" key="2">
    <citation type="journal article" date="2015" name="Data Brief">
        <title>Shoot transcriptome of the giant reed, Arundo donax.</title>
        <authorList>
            <person name="Barrero R.A."/>
            <person name="Guerrero F.D."/>
            <person name="Moolhuijzen P."/>
            <person name="Goolsby J.A."/>
            <person name="Tidwell J."/>
            <person name="Bellgard S.E."/>
            <person name="Bellgard M.I."/>
        </authorList>
    </citation>
    <scope>NUCLEOTIDE SEQUENCE</scope>
    <source>
        <tissue evidence="1">Shoot tissue taken approximately 20 cm above the soil surface</tissue>
    </source>
</reference>
<name>A0A0A9HR27_ARUDO</name>
<organism evidence="1">
    <name type="scientific">Arundo donax</name>
    <name type="common">Giant reed</name>
    <name type="synonym">Donax arundinaceus</name>
    <dbReference type="NCBI Taxonomy" id="35708"/>
    <lineage>
        <taxon>Eukaryota</taxon>
        <taxon>Viridiplantae</taxon>
        <taxon>Streptophyta</taxon>
        <taxon>Embryophyta</taxon>
        <taxon>Tracheophyta</taxon>
        <taxon>Spermatophyta</taxon>
        <taxon>Magnoliopsida</taxon>
        <taxon>Liliopsida</taxon>
        <taxon>Poales</taxon>
        <taxon>Poaceae</taxon>
        <taxon>PACMAD clade</taxon>
        <taxon>Arundinoideae</taxon>
        <taxon>Arundineae</taxon>
        <taxon>Arundo</taxon>
    </lineage>
</organism>
<sequence>MAPRPGKLAICSRQPPRRRRREVCLLLTDE</sequence>
<proteinExistence type="predicted"/>
<accession>A0A0A9HR27</accession>
<protein>
    <submittedName>
        <fullName evidence="1">Uncharacterized protein</fullName>
    </submittedName>
</protein>
<dbReference type="AlphaFoldDB" id="A0A0A9HR27"/>